<proteinExistence type="predicted"/>
<dbReference type="EMBL" id="CP092625">
    <property type="protein sequence ID" value="UMM44419.1"/>
    <property type="molecule type" value="Genomic_DNA"/>
</dbReference>
<evidence type="ECO:0000313" key="1">
    <source>
        <dbReference type="EMBL" id="UMM44419.1"/>
    </source>
</evidence>
<protein>
    <submittedName>
        <fullName evidence="1">Uncharacterized protein</fullName>
    </submittedName>
</protein>
<accession>A0AAE9FKR6</accession>
<dbReference type="Proteomes" id="UP000829354">
    <property type="component" value="Chromosome X"/>
</dbReference>
<gene>
    <name evidence="1" type="ORF">L5515_019572</name>
</gene>
<reference evidence="1 2" key="1">
    <citation type="submission" date="2022-04" db="EMBL/GenBank/DDBJ databases">
        <title>Chromosome-level reference genomes for two strains of Caenorhabditis briggsae: an improved platform for comparative genomics.</title>
        <authorList>
            <person name="Stevens L."/>
            <person name="Andersen E."/>
        </authorList>
    </citation>
    <scope>NUCLEOTIDE SEQUENCE [LARGE SCALE GENOMIC DNA]</scope>
    <source>
        <strain evidence="1">VX34</strain>
        <tissue evidence="1">Whole-organism</tissue>
    </source>
</reference>
<dbReference type="AlphaFoldDB" id="A0AAE9FKR6"/>
<organism evidence="1 2">
    <name type="scientific">Caenorhabditis briggsae</name>
    <dbReference type="NCBI Taxonomy" id="6238"/>
    <lineage>
        <taxon>Eukaryota</taxon>
        <taxon>Metazoa</taxon>
        <taxon>Ecdysozoa</taxon>
        <taxon>Nematoda</taxon>
        <taxon>Chromadorea</taxon>
        <taxon>Rhabditida</taxon>
        <taxon>Rhabditina</taxon>
        <taxon>Rhabditomorpha</taxon>
        <taxon>Rhabditoidea</taxon>
        <taxon>Rhabditidae</taxon>
        <taxon>Peloderinae</taxon>
        <taxon>Caenorhabditis</taxon>
    </lineage>
</organism>
<sequence length="68" mass="7906">MTRATSRHRKLIDNVETLVNKWEAIEPRSTNGAPDCLEKHQENIENLKLDVKPDDHHTKMRKCIVETA</sequence>
<keyword evidence="2" id="KW-1185">Reference proteome</keyword>
<name>A0AAE9FKR6_CAEBR</name>
<evidence type="ECO:0000313" key="2">
    <source>
        <dbReference type="Proteomes" id="UP000829354"/>
    </source>
</evidence>